<gene>
    <name evidence="9 14" type="primary">infB</name>
    <name evidence="14" type="ORF">NET02_14470</name>
</gene>
<dbReference type="NCBIfam" id="TIGR00487">
    <property type="entry name" value="IF-2"/>
    <property type="match status" value="1"/>
</dbReference>
<comment type="function">
    <text evidence="9 10">One of the essential components for the initiation of protein synthesis. Protects formylmethionyl-tRNA from spontaneous hydrolysis and promotes its binding to the 30S ribosomal subunits. Also involved in the hydrolysis of GTP during the formation of the 70S ribosomal complex.</text>
</comment>
<dbReference type="Pfam" id="PF11987">
    <property type="entry name" value="IF-2"/>
    <property type="match status" value="1"/>
</dbReference>
<dbReference type="FunFam" id="2.40.30.10:FF:000008">
    <property type="entry name" value="Translation initiation factor IF-2"/>
    <property type="match status" value="1"/>
</dbReference>
<dbReference type="Gene3D" id="2.40.30.10">
    <property type="entry name" value="Translation factors"/>
    <property type="match status" value="2"/>
</dbReference>
<dbReference type="InterPro" id="IPR044145">
    <property type="entry name" value="IF2_II"/>
</dbReference>
<dbReference type="InterPro" id="IPR053905">
    <property type="entry name" value="EF-G-like_DII"/>
</dbReference>
<dbReference type="InterPro" id="IPR004161">
    <property type="entry name" value="EFTu-like_2"/>
</dbReference>
<dbReference type="Pfam" id="PF00009">
    <property type="entry name" value="GTP_EFTU"/>
    <property type="match status" value="1"/>
</dbReference>
<dbReference type="CDD" id="cd03692">
    <property type="entry name" value="mtIF2_IVc"/>
    <property type="match status" value="1"/>
</dbReference>
<dbReference type="GO" id="GO:0005525">
    <property type="term" value="F:GTP binding"/>
    <property type="evidence" value="ECO:0007669"/>
    <property type="project" value="UniProtKB-KW"/>
</dbReference>
<dbReference type="InterPro" id="IPR000178">
    <property type="entry name" value="TF_IF2_bacterial-like"/>
</dbReference>
<dbReference type="GO" id="GO:0003743">
    <property type="term" value="F:translation initiation factor activity"/>
    <property type="evidence" value="ECO:0007669"/>
    <property type="project" value="UniProtKB-UniRule"/>
</dbReference>
<proteinExistence type="inferred from homology"/>
<dbReference type="SUPFAM" id="SSF52156">
    <property type="entry name" value="Initiation factor IF2/eIF5b, domain 3"/>
    <property type="match status" value="1"/>
</dbReference>
<keyword evidence="15" id="KW-1185">Reference proteome</keyword>
<sequence length="626" mass="67370">MSQKQRQRRARGKSPRQYEEAPNGSGRATGPTTTLTGPVVLGSVVTVGELAEAIGVSAVEVIKSLIRRGIMASINQQIDYETAAAVAAEFGVETEERVPEVIQQASAAIEHQLREGAGDPEAQPRPPVVTIMGHVDHGKTKLLDAIRETNVAEGEAGGITQHIGAYQVEVQGRKITFLDTPGHEAFTAMRARGAQVTDIAVLVVAADDGVMPQTKEAISHAKAANVPIIVAINKIDLPSANPMRVKQQLAEVGVVPEEFGGDVPVVEISAKQRLGIEDLLEMILLVADLMELKANPNRPAIGVIIEAKVDQTRGPVATALIQSGTLQLRDVVVVGGTWGRIRAMFDDRGRRVRRAGPSTPVEILGLLEVPEAGDLLQVVDDEKTARDLAEERARQRRAETFSEMRVVKLDELHAGIEAGETRELRIVLKADVQGSLEAIQNALAKLNEETESVGITVVHSGTGAISESDIMLAATTGAIVIGFNVRPDVAARRAADASGVDVRYYNVIYHLLDDIRAALSGLLTPETREVTDGYAEVRETFRLPNRTIVAGLYVLSGKALRNSRVRVLRNGTVIHDGVVASLRRFKEDVREVAAGYECGLAIEGFNDVQAGDQIEFYHVEEVPRGA</sequence>
<dbReference type="FunFam" id="2.40.30.10:FF:000007">
    <property type="entry name" value="Translation initiation factor IF-2"/>
    <property type="match status" value="1"/>
</dbReference>
<dbReference type="CDD" id="cd01887">
    <property type="entry name" value="IF2_eIF5B"/>
    <property type="match status" value="1"/>
</dbReference>
<reference evidence="14" key="1">
    <citation type="submission" date="2022-06" db="EMBL/GenBank/DDBJ databases">
        <title>CFH 74404 Thermomicrobiaceae sp.</title>
        <authorList>
            <person name="Ming H."/>
            <person name="Li W.-J."/>
            <person name="Zhao Z."/>
        </authorList>
    </citation>
    <scope>NUCLEOTIDE SEQUENCE</scope>
    <source>
        <strain evidence="14">CFH 74404</strain>
    </source>
</reference>
<dbReference type="InterPro" id="IPR027417">
    <property type="entry name" value="P-loop_NTPase"/>
</dbReference>
<evidence type="ECO:0000256" key="9">
    <source>
        <dbReference type="HAMAP-Rule" id="MF_00100"/>
    </source>
</evidence>
<feature type="binding site" evidence="9">
    <location>
        <begin position="179"/>
        <end position="183"/>
    </location>
    <ligand>
        <name>GTP</name>
        <dbReference type="ChEBI" id="CHEBI:37565"/>
    </ligand>
</feature>
<dbReference type="InterPro" id="IPR005225">
    <property type="entry name" value="Small_GTP-bd"/>
</dbReference>
<evidence type="ECO:0000256" key="8">
    <source>
        <dbReference type="ARBA" id="ARBA00023134"/>
    </source>
</evidence>
<dbReference type="RefSeq" id="WP_284058142.1">
    <property type="nucleotide sequence ID" value="NZ_JAMSLR010000014.1"/>
</dbReference>
<dbReference type="PROSITE" id="PS51722">
    <property type="entry name" value="G_TR_2"/>
    <property type="match status" value="1"/>
</dbReference>
<dbReference type="Pfam" id="PF03144">
    <property type="entry name" value="GTP_EFTU_D2"/>
    <property type="match status" value="1"/>
</dbReference>
<dbReference type="PANTHER" id="PTHR43381:SF5">
    <property type="entry name" value="TR-TYPE G DOMAIN-CONTAINING PROTEIN"/>
    <property type="match status" value="1"/>
</dbReference>
<dbReference type="FunFam" id="3.40.50.10050:FF:000001">
    <property type="entry name" value="Translation initiation factor IF-2"/>
    <property type="match status" value="1"/>
</dbReference>
<dbReference type="FunFam" id="3.40.50.300:FF:000019">
    <property type="entry name" value="Translation initiation factor IF-2"/>
    <property type="match status" value="1"/>
</dbReference>
<feature type="region of interest" description="G-domain" evidence="9">
    <location>
        <begin position="127"/>
        <end position="275"/>
    </location>
</feature>
<dbReference type="PANTHER" id="PTHR43381">
    <property type="entry name" value="TRANSLATION INITIATION FACTOR IF-2-RELATED"/>
    <property type="match status" value="1"/>
</dbReference>
<evidence type="ECO:0000313" key="15">
    <source>
        <dbReference type="Proteomes" id="UP001165306"/>
    </source>
</evidence>
<dbReference type="Gene3D" id="3.40.50.10050">
    <property type="entry name" value="Translation initiation factor IF- 2, domain 3"/>
    <property type="match status" value="1"/>
</dbReference>
<dbReference type="AlphaFoldDB" id="A0AA41WFX1"/>
<dbReference type="GO" id="GO:0003924">
    <property type="term" value="F:GTPase activity"/>
    <property type="evidence" value="ECO:0007669"/>
    <property type="project" value="UniProtKB-UniRule"/>
</dbReference>
<evidence type="ECO:0000256" key="7">
    <source>
        <dbReference type="ARBA" id="ARBA00022917"/>
    </source>
</evidence>
<keyword evidence="5 9" id="KW-0396">Initiation factor</keyword>
<evidence type="ECO:0000259" key="13">
    <source>
        <dbReference type="PROSITE" id="PS51722"/>
    </source>
</evidence>
<evidence type="ECO:0000313" key="14">
    <source>
        <dbReference type="EMBL" id="MCM8750353.1"/>
    </source>
</evidence>
<dbReference type="InterPro" id="IPR036925">
    <property type="entry name" value="TIF_IF2_dom3_sf"/>
</dbReference>
<comment type="subcellular location">
    <subcellularLocation>
        <location evidence="1 9 11">Cytoplasm</location>
    </subcellularLocation>
</comment>
<dbReference type="Gene3D" id="3.40.50.300">
    <property type="entry name" value="P-loop containing nucleotide triphosphate hydrolases"/>
    <property type="match status" value="1"/>
</dbReference>
<dbReference type="PROSITE" id="PS01176">
    <property type="entry name" value="IF2"/>
    <property type="match status" value="1"/>
</dbReference>
<dbReference type="InterPro" id="IPR006847">
    <property type="entry name" value="IF2_N"/>
</dbReference>
<dbReference type="Pfam" id="PF04760">
    <property type="entry name" value="IF2_N"/>
    <property type="match status" value="1"/>
</dbReference>
<dbReference type="CDD" id="cd03702">
    <property type="entry name" value="IF2_mtIF2_II"/>
    <property type="match status" value="1"/>
</dbReference>
<evidence type="ECO:0000256" key="6">
    <source>
        <dbReference type="ARBA" id="ARBA00022741"/>
    </source>
</evidence>
<organism evidence="14 15">
    <name type="scientific">Thermalbibacter longus</name>
    <dbReference type="NCBI Taxonomy" id="2951981"/>
    <lineage>
        <taxon>Bacteria</taxon>
        <taxon>Pseudomonadati</taxon>
        <taxon>Thermomicrobiota</taxon>
        <taxon>Thermomicrobia</taxon>
        <taxon>Thermomicrobiales</taxon>
        <taxon>Thermomicrobiaceae</taxon>
        <taxon>Thermalbibacter</taxon>
    </lineage>
</organism>
<dbReference type="Proteomes" id="UP001165306">
    <property type="component" value="Unassembled WGS sequence"/>
</dbReference>
<evidence type="ECO:0000256" key="1">
    <source>
        <dbReference type="ARBA" id="ARBA00004496"/>
    </source>
</evidence>
<evidence type="ECO:0000256" key="12">
    <source>
        <dbReference type="SAM" id="MobiDB-lite"/>
    </source>
</evidence>
<keyword evidence="4 9" id="KW-0963">Cytoplasm</keyword>
<keyword evidence="7 9" id="KW-0648">Protein biosynthesis</keyword>
<evidence type="ECO:0000256" key="10">
    <source>
        <dbReference type="RuleBase" id="RU000644"/>
    </source>
</evidence>
<feature type="compositionally biased region" description="Basic residues" evidence="12">
    <location>
        <begin position="1"/>
        <end position="14"/>
    </location>
</feature>
<dbReference type="GO" id="GO:0005829">
    <property type="term" value="C:cytosol"/>
    <property type="evidence" value="ECO:0007669"/>
    <property type="project" value="TreeGrafter"/>
</dbReference>
<name>A0AA41WFX1_9BACT</name>
<keyword evidence="6 9" id="KW-0547">Nucleotide-binding</keyword>
<evidence type="ECO:0000256" key="3">
    <source>
        <dbReference type="ARBA" id="ARBA00020675"/>
    </source>
</evidence>
<evidence type="ECO:0000256" key="2">
    <source>
        <dbReference type="ARBA" id="ARBA00007733"/>
    </source>
</evidence>
<comment type="caution">
    <text evidence="14">The sequence shown here is derived from an EMBL/GenBank/DDBJ whole genome shotgun (WGS) entry which is preliminary data.</text>
</comment>
<dbReference type="SUPFAM" id="SSF50447">
    <property type="entry name" value="Translation proteins"/>
    <property type="match status" value="2"/>
</dbReference>
<feature type="domain" description="Tr-type G" evidence="13">
    <location>
        <begin position="124"/>
        <end position="293"/>
    </location>
</feature>
<dbReference type="EMBL" id="JAMSLR010000014">
    <property type="protein sequence ID" value="MCM8750353.1"/>
    <property type="molecule type" value="Genomic_DNA"/>
</dbReference>
<protein>
    <recommendedName>
        <fullName evidence="3 9">Translation initiation factor IF-2</fullName>
    </recommendedName>
</protein>
<dbReference type="HAMAP" id="MF_00100_B">
    <property type="entry name" value="IF_2_B"/>
    <property type="match status" value="1"/>
</dbReference>
<dbReference type="Pfam" id="PF22042">
    <property type="entry name" value="EF-G_D2"/>
    <property type="match status" value="1"/>
</dbReference>
<dbReference type="InterPro" id="IPR015760">
    <property type="entry name" value="TIF_IF2"/>
</dbReference>
<dbReference type="SUPFAM" id="SSF52540">
    <property type="entry name" value="P-loop containing nucleoside triphosphate hydrolases"/>
    <property type="match status" value="1"/>
</dbReference>
<evidence type="ECO:0000256" key="4">
    <source>
        <dbReference type="ARBA" id="ARBA00022490"/>
    </source>
</evidence>
<accession>A0AA41WFX1</accession>
<dbReference type="InterPro" id="IPR000795">
    <property type="entry name" value="T_Tr_GTP-bd_dom"/>
</dbReference>
<evidence type="ECO:0000256" key="5">
    <source>
        <dbReference type="ARBA" id="ARBA00022540"/>
    </source>
</evidence>
<keyword evidence="8 9" id="KW-0342">GTP-binding</keyword>
<feature type="region of interest" description="Disordered" evidence="12">
    <location>
        <begin position="1"/>
        <end position="37"/>
    </location>
</feature>
<dbReference type="NCBIfam" id="TIGR00231">
    <property type="entry name" value="small_GTP"/>
    <property type="match status" value="1"/>
</dbReference>
<comment type="similarity">
    <text evidence="2 9 10">Belongs to the TRAFAC class translation factor GTPase superfamily. Classic translation factor GTPase family. IF-2 subfamily.</text>
</comment>
<feature type="binding site" evidence="9">
    <location>
        <begin position="133"/>
        <end position="140"/>
    </location>
    <ligand>
        <name>GTP</name>
        <dbReference type="ChEBI" id="CHEBI:37565"/>
    </ligand>
</feature>
<feature type="binding site" evidence="9">
    <location>
        <begin position="233"/>
        <end position="236"/>
    </location>
    <ligand>
        <name>GTP</name>
        <dbReference type="ChEBI" id="CHEBI:37565"/>
    </ligand>
</feature>
<dbReference type="InterPro" id="IPR023115">
    <property type="entry name" value="TIF_IF2_dom3"/>
</dbReference>
<evidence type="ECO:0000256" key="11">
    <source>
        <dbReference type="RuleBase" id="RU000645"/>
    </source>
</evidence>
<dbReference type="InterPro" id="IPR009000">
    <property type="entry name" value="Transl_B-barrel_sf"/>
</dbReference>